<evidence type="ECO:0000256" key="8">
    <source>
        <dbReference type="SAM" id="MobiDB-lite"/>
    </source>
</evidence>
<dbReference type="STRING" id="307507.A0A2V0PED1"/>
<dbReference type="AlphaFoldDB" id="A0A2V0PED1"/>
<proteinExistence type="predicted"/>
<keyword evidence="2" id="KW-0813">Transport</keyword>
<keyword evidence="3" id="KW-1003">Cell membrane</keyword>
<gene>
    <name evidence="9" type="ORF">Rsub_08798</name>
</gene>
<evidence type="ECO:0000256" key="6">
    <source>
        <dbReference type="ARBA" id="ARBA00023065"/>
    </source>
</evidence>
<keyword evidence="6" id="KW-0406">Ion transport</keyword>
<comment type="caution">
    <text evidence="9">The sequence shown here is derived from an EMBL/GenBank/DDBJ whole genome shotgun (WGS) entry which is preliminary data.</text>
</comment>
<evidence type="ECO:0000256" key="7">
    <source>
        <dbReference type="ARBA" id="ARBA00023136"/>
    </source>
</evidence>
<accession>A0A2V0PED1</accession>
<evidence type="ECO:0000256" key="2">
    <source>
        <dbReference type="ARBA" id="ARBA00022448"/>
    </source>
</evidence>
<keyword evidence="10" id="KW-1185">Reference proteome</keyword>
<feature type="region of interest" description="Disordered" evidence="8">
    <location>
        <begin position="475"/>
        <end position="513"/>
    </location>
</feature>
<feature type="compositionally biased region" description="Gly residues" evidence="8">
    <location>
        <begin position="480"/>
        <end position="489"/>
    </location>
</feature>
<dbReference type="GO" id="GO:0005886">
    <property type="term" value="C:plasma membrane"/>
    <property type="evidence" value="ECO:0007669"/>
    <property type="project" value="UniProtKB-SubCell"/>
</dbReference>
<keyword evidence="4" id="KW-0812">Transmembrane</keyword>
<dbReference type="Pfam" id="PF25539">
    <property type="entry name" value="Bestrophin_2"/>
    <property type="match status" value="1"/>
</dbReference>
<feature type="compositionally biased region" description="Low complexity" evidence="8">
    <location>
        <begin position="490"/>
        <end position="506"/>
    </location>
</feature>
<evidence type="ECO:0000256" key="1">
    <source>
        <dbReference type="ARBA" id="ARBA00004651"/>
    </source>
</evidence>
<sequence>MQCAIGNAAVQPLGRPLGVPRSRAAAAAAAAVRARSWPRLTALRAAPGDGPEPSAPSTAGSLQSLAERLRATATPGEVQSDLNYYGLANLEDARRSGDEAQDDLLWRTPVSELAARRRGLGLVAADLSTEQERKLRRAVFGFDRWAAHRSTSRYLRHLKGIVSSRTMRALLPPLAFFGAVAVAAGWYTLELAPQYGLPKVVLNDSSLEITSFALSLLLVFRTDSSYARWEQALNAWQSVRAESKNLARQACYFVEEPIRRAMLMRWTVAFPHALLSHVRCDAPLRAQLAGVLAPHEVEAVEAVGAASAPEFVLQVMSELVEQCRLGDSHRAEQLYFSIKALGGAVGTCDKLLRYPIPLAYSRHTSRFMCVWLSALPFALFSSGLGWGAVPVTLVTAYLLLAVDEIGVQIEEPFSILPLEDILFDIQSETAALGERQGAVAEILRAGGIECTPRTPFDDAACAACGALVSPAGSLDDGDDAGGGGAGAGAGEALPGLPLRPRAPGGRRVVRTSR</sequence>
<evidence type="ECO:0000313" key="9">
    <source>
        <dbReference type="EMBL" id="GBF96253.1"/>
    </source>
</evidence>
<dbReference type="GO" id="GO:0005254">
    <property type="term" value="F:chloride channel activity"/>
    <property type="evidence" value="ECO:0007669"/>
    <property type="project" value="InterPro"/>
</dbReference>
<evidence type="ECO:0000256" key="3">
    <source>
        <dbReference type="ARBA" id="ARBA00022475"/>
    </source>
</evidence>
<organism evidence="9 10">
    <name type="scientific">Raphidocelis subcapitata</name>
    <dbReference type="NCBI Taxonomy" id="307507"/>
    <lineage>
        <taxon>Eukaryota</taxon>
        <taxon>Viridiplantae</taxon>
        <taxon>Chlorophyta</taxon>
        <taxon>core chlorophytes</taxon>
        <taxon>Chlorophyceae</taxon>
        <taxon>CS clade</taxon>
        <taxon>Sphaeropleales</taxon>
        <taxon>Selenastraceae</taxon>
        <taxon>Raphidocelis</taxon>
    </lineage>
</organism>
<evidence type="ECO:0000313" key="10">
    <source>
        <dbReference type="Proteomes" id="UP000247498"/>
    </source>
</evidence>
<keyword evidence="5" id="KW-1133">Transmembrane helix</keyword>
<dbReference type="InterPro" id="IPR044669">
    <property type="entry name" value="YneE/VCCN1/2-like"/>
</dbReference>
<dbReference type="Proteomes" id="UP000247498">
    <property type="component" value="Unassembled WGS sequence"/>
</dbReference>
<comment type="subcellular location">
    <subcellularLocation>
        <location evidence="1">Cell membrane</location>
        <topology evidence="1">Multi-pass membrane protein</topology>
    </subcellularLocation>
</comment>
<evidence type="ECO:0000256" key="4">
    <source>
        <dbReference type="ARBA" id="ARBA00022692"/>
    </source>
</evidence>
<dbReference type="InParanoid" id="A0A2V0PED1"/>
<reference evidence="9 10" key="1">
    <citation type="journal article" date="2018" name="Sci. Rep.">
        <title>Raphidocelis subcapitata (=Pseudokirchneriella subcapitata) provides an insight into genome evolution and environmental adaptations in the Sphaeropleales.</title>
        <authorList>
            <person name="Suzuki S."/>
            <person name="Yamaguchi H."/>
            <person name="Nakajima N."/>
            <person name="Kawachi M."/>
        </authorList>
    </citation>
    <scope>NUCLEOTIDE SEQUENCE [LARGE SCALE GENOMIC DNA]</scope>
    <source>
        <strain evidence="9 10">NIES-35</strain>
    </source>
</reference>
<dbReference type="PANTHER" id="PTHR33281:SF19">
    <property type="entry name" value="VOLTAGE-DEPENDENT ANION CHANNEL-FORMING PROTEIN YNEE"/>
    <property type="match status" value="1"/>
</dbReference>
<evidence type="ECO:0000256" key="5">
    <source>
        <dbReference type="ARBA" id="ARBA00022989"/>
    </source>
</evidence>
<dbReference type="EMBL" id="BDRX01000076">
    <property type="protein sequence ID" value="GBF96253.1"/>
    <property type="molecule type" value="Genomic_DNA"/>
</dbReference>
<name>A0A2V0PED1_9CHLO</name>
<dbReference type="PANTHER" id="PTHR33281">
    <property type="entry name" value="UPF0187 PROTEIN YNEE"/>
    <property type="match status" value="1"/>
</dbReference>
<keyword evidence="7" id="KW-0472">Membrane</keyword>
<protein>
    <submittedName>
        <fullName evidence="9">Uncharacterized protein</fullName>
    </submittedName>
</protein>
<dbReference type="OrthoDB" id="1368at2759"/>